<dbReference type="GO" id="GO:0005737">
    <property type="term" value="C:cytoplasm"/>
    <property type="evidence" value="ECO:0007669"/>
    <property type="project" value="UniProtKB-SubCell"/>
</dbReference>
<dbReference type="NCBIfam" id="NF008380">
    <property type="entry name" value="PRK11175.1"/>
    <property type="match status" value="1"/>
</dbReference>
<evidence type="ECO:0000256" key="2">
    <source>
        <dbReference type="ARBA" id="ARBA00008791"/>
    </source>
</evidence>
<accession>A0A662ZIP8</accession>
<comment type="subcellular location">
    <subcellularLocation>
        <location evidence="1">Cytoplasm</location>
    </subcellularLocation>
</comment>
<dbReference type="SUPFAM" id="SSF52402">
    <property type="entry name" value="Adenine nucleotide alpha hydrolases-like"/>
    <property type="match status" value="2"/>
</dbReference>
<dbReference type="PANTHER" id="PTHR47892">
    <property type="entry name" value="UNIVERSAL STRESS PROTEIN E"/>
    <property type="match status" value="1"/>
</dbReference>
<feature type="domain" description="UspA" evidence="5">
    <location>
        <begin position="176"/>
        <end position="300"/>
    </location>
</feature>
<evidence type="ECO:0000313" key="6">
    <source>
        <dbReference type="EMBL" id="SFP56982.1"/>
    </source>
</evidence>
<comment type="function">
    <text evidence="4">Required for resistance to DNA-damaging agents.</text>
</comment>
<dbReference type="Pfam" id="PF00582">
    <property type="entry name" value="Usp"/>
    <property type="match status" value="2"/>
</dbReference>
<dbReference type="AlphaFoldDB" id="A0A662ZIP8"/>
<keyword evidence="3" id="KW-0963">Cytoplasm</keyword>
<gene>
    <name evidence="6" type="ORF">SAMN02910344_01748</name>
</gene>
<proteinExistence type="inferred from homology"/>
<evidence type="ECO:0000259" key="5">
    <source>
        <dbReference type="Pfam" id="PF00582"/>
    </source>
</evidence>
<protein>
    <submittedName>
        <fullName evidence="6">Universal stress protein E</fullName>
    </submittedName>
</protein>
<evidence type="ECO:0000256" key="1">
    <source>
        <dbReference type="ARBA" id="ARBA00004496"/>
    </source>
</evidence>
<dbReference type="PANTHER" id="PTHR47892:SF1">
    <property type="entry name" value="UNIVERSAL STRESS PROTEIN E"/>
    <property type="match status" value="1"/>
</dbReference>
<feature type="domain" description="UspA" evidence="5">
    <location>
        <begin position="4"/>
        <end position="147"/>
    </location>
</feature>
<evidence type="ECO:0000256" key="3">
    <source>
        <dbReference type="ARBA" id="ARBA00022490"/>
    </source>
</evidence>
<dbReference type="Gene3D" id="3.40.50.12370">
    <property type="match status" value="1"/>
</dbReference>
<evidence type="ECO:0000313" key="7">
    <source>
        <dbReference type="Proteomes" id="UP000243745"/>
    </source>
</evidence>
<name>A0A662ZIP8_9GAMM</name>
<dbReference type="RefSeq" id="WP_093142904.1">
    <property type="nucleotide sequence ID" value="NZ_FOXF01000038.1"/>
</dbReference>
<dbReference type="Proteomes" id="UP000243745">
    <property type="component" value="Unassembled WGS sequence"/>
</dbReference>
<dbReference type="InterPro" id="IPR006016">
    <property type="entry name" value="UspA"/>
</dbReference>
<dbReference type="EMBL" id="FOXF01000038">
    <property type="protein sequence ID" value="SFP56982.1"/>
    <property type="molecule type" value="Genomic_DNA"/>
</dbReference>
<dbReference type="OrthoDB" id="239260at2"/>
<organism evidence="6 7">
    <name type="scientific">Ruminobacter amylophilus</name>
    <dbReference type="NCBI Taxonomy" id="867"/>
    <lineage>
        <taxon>Bacteria</taxon>
        <taxon>Pseudomonadati</taxon>
        <taxon>Pseudomonadota</taxon>
        <taxon>Gammaproteobacteria</taxon>
        <taxon>Aeromonadales</taxon>
        <taxon>Succinivibrionaceae</taxon>
        <taxon>Ruminobacter</taxon>
    </lineage>
</organism>
<keyword evidence="7" id="KW-1185">Reference proteome</keyword>
<sequence>MRKYKHILAVVEPGNEHQSALTRALEISSLAPDTRITVMIAMYDFSTELTSVLDVQTQLDLKNRLMATHEQMIEETMSRLNAKNADLECKVVWQRNVTRAIVDEINSSDYDLLIKDVDDHEITKELLFTTLDWKLLRYSPIPVIITKEHKWESGANILVAVNFDDQDEHEQRLMNLRLLRHAQQLATIIKGNIHLINAAEPISPSTLVEIPGFSPDLYTEAVYNHNHNKLTAFARKHRIPQECCHICVGQADDVIHHKVRELNATALLIGSSARKGLAGTVVGNVCEQITDEVDCDIMVISKNILK</sequence>
<reference evidence="6 7" key="1">
    <citation type="submission" date="2016-10" db="EMBL/GenBank/DDBJ databases">
        <authorList>
            <person name="Varghese N."/>
            <person name="Submissions S."/>
        </authorList>
    </citation>
    <scope>NUCLEOTIDE SEQUENCE [LARGE SCALE GENOMIC DNA]</scope>
    <source>
        <strain evidence="6 7">DSM 1361</strain>
    </source>
</reference>
<evidence type="ECO:0000256" key="4">
    <source>
        <dbReference type="ARBA" id="ARBA00037131"/>
    </source>
</evidence>
<comment type="similarity">
    <text evidence="2">Belongs to the universal stress protein A family.</text>
</comment>